<dbReference type="Proteomes" id="UP000242432">
    <property type="component" value="Unassembled WGS sequence"/>
</dbReference>
<evidence type="ECO:0000256" key="3">
    <source>
        <dbReference type="ARBA" id="ARBA00022723"/>
    </source>
</evidence>
<dbReference type="GO" id="GO:0004427">
    <property type="term" value="F:inorganic diphosphate phosphatase activity"/>
    <property type="evidence" value="ECO:0007669"/>
    <property type="project" value="UniProtKB-EC"/>
</dbReference>
<keyword evidence="3" id="KW-0479">Metal-binding</keyword>
<evidence type="ECO:0000256" key="6">
    <source>
        <dbReference type="ARBA" id="ARBA00032535"/>
    </source>
</evidence>
<evidence type="ECO:0000256" key="1">
    <source>
        <dbReference type="ARBA" id="ARBA00001936"/>
    </source>
</evidence>
<dbReference type="Pfam" id="PF01368">
    <property type="entry name" value="DHH"/>
    <property type="match status" value="1"/>
</dbReference>
<dbReference type="AlphaFoldDB" id="A0A1T4V8Q2"/>
<evidence type="ECO:0000259" key="8">
    <source>
        <dbReference type="SMART" id="SM01131"/>
    </source>
</evidence>
<dbReference type="GO" id="GO:0005737">
    <property type="term" value="C:cytoplasm"/>
    <property type="evidence" value="ECO:0007669"/>
    <property type="project" value="InterPro"/>
</dbReference>
<organism evidence="9 10">
    <name type="scientific">Succinivibrio dextrinosolvens DSM 3072</name>
    <dbReference type="NCBI Taxonomy" id="1123324"/>
    <lineage>
        <taxon>Bacteria</taxon>
        <taxon>Pseudomonadati</taxon>
        <taxon>Pseudomonadota</taxon>
        <taxon>Gammaproteobacteria</taxon>
        <taxon>Aeromonadales</taxon>
        <taxon>Succinivibrionaceae</taxon>
        <taxon>Succinivibrio</taxon>
    </lineage>
</organism>
<accession>A0A1T4V8Q2</accession>
<keyword evidence="10" id="KW-1185">Reference proteome</keyword>
<comment type="cofactor">
    <cofactor evidence="1">
        <name>Mn(2+)</name>
        <dbReference type="ChEBI" id="CHEBI:29035"/>
    </cofactor>
</comment>
<dbReference type="PANTHER" id="PTHR12112">
    <property type="entry name" value="BNIP - RELATED"/>
    <property type="match status" value="1"/>
</dbReference>
<reference evidence="10" key="1">
    <citation type="submission" date="2017-02" db="EMBL/GenBank/DDBJ databases">
        <authorList>
            <person name="Varghese N."/>
            <person name="Submissions S."/>
        </authorList>
    </citation>
    <scope>NUCLEOTIDE SEQUENCE [LARGE SCALE GENOMIC DNA]</scope>
    <source>
        <strain evidence="10">DSM 3072</strain>
    </source>
</reference>
<dbReference type="NCBIfam" id="NF003877">
    <property type="entry name" value="PRK05427.1"/>
    <property type="match status" value="1"/>
</dbReference>
<dbReference type="EMBL" id="FUXX01000014">
    <property type="protein sequence ID" value="SKA61329.1"/>
    <property type="molecule type" value="Genomic_DNA"/>
</dbReference>
<name>A0A1T4V8Q2_9GAMM</name>
<comment type="catalytic activity">
    <reaction evidence="7">
        <text>diphosphate + H2O = 2 phosphate + H(+)</text>
        <dbReference type="Rhea" id="RHEA:24576"/>
        <dbReference type="ChEBI" id="CHEBI:15377"/>
        <dbReference type="ChEBI" id="CHEBI:15378"/>
        <dbReference type="ChEBI" id="CHEBI:33019"/>
        <dbReference type="ChEBI" id="CHEBI:43474"/>
        <dbReference type="EC" id="3.6.1.1"/>
    </reaction>
</comment>
<dbReference type="PANTHER" id="PTHR12112:SF22">
    <property type="entry name" value="MANGANESE-DEPENDENT INORGANIC PYROPHOSPHATASE-RELATED"/>
    <property type="match status" value="1"/>
</dbReference>
<dbReference type="InterPro" id="IPR038222">
    <property type="entry name" value="DHHA2_dom_sf"/>
</dbReference>
<dbReference type="InterPro" id="IPR001667">
    <property type="entry name" value="DDH_dom"/>
</dbReference>
<keyword evidence="4" id="KW-0378">Hydrolase</keyword>
<dbReference type="EC" id="3.6.1.1" evidence="2"/>
<sequence>MSVLVLGHKNPDTDSIVSAISFAHVLNQRGIQATAVAQGTPAPETEFVLNKFNLKAPEVVTSVASKELYLVDYSDLAQAPADLKDAKILGIVDHHKLGDVTTDTPLECWIQPYGCSNTIIKMVADYYNVTIPADIAGAMLCAILSDTVLFKSPTCTEFDKKAAKELAKIANVSDLEALGMEMFKAKSNLNASPRDLIFRDFKDFDMGGKKIGIGQLELISLSMVTPELKESLKKELAAVKSEGRHSAVLVLTDIMKEGSELLLVSDEEDIIINALGTQKSDNIWMPGVMSRKKQVVPPLQGAFKA</sequence>
<evidence type="ECO:0000256" key="2">
    <source>
        <dbReference type="ARBA" id="ARBA00012146"/>
    </source>
</evidence>
<dbReference type="Pfam" id="PF02833">
    <property type="entry name" value="DHHA2"/>
    <property type="match status" value="1"/>
</dbReference>
<evidence type="ECO:0000313" key="10">
    <source>
        <dbReference type="Proteomes" id="UP000242432"/>
    </source>
</evidence>
<keyword evidence="5" id="KW-0464">Manganese</keyword>
<dbReference type="SUPFAM" id="SSF64182">
    <property type="entry name" value="DHH phosphoesterases"/>
    <property type="match status" value="1"/>
</dbReference>
<gene>
    <name evidence="9" type="ORF">SAMN02745213_01066</name>
</gene>
<protein>
    <recommendedName>
        <fullName evidence="2">inorganic diphosphatase</fullName>
        <ecNumber evidence="2">3.6.1.1</ecNumber>
    </recommendedName>
    <alternativeName>
        <fullName evidence="6">Pyrophosphate phospho-hydrolase</fullName>
    </alternativeName>
</protein>
<dbReference type="InterPro" id="IPR004097">
    <property type="entry name" value="DHHA2"/>
</dbReference>
<proteinExistence type="predicted"/>
<dbReference type="SMART" id="SM01131">
    <property type="entry name" value="DHHA2"/>
    <property type="match status" value="1"/>
</dbReference>
<dbReference type="Gene3D" id="3.10.310.20">
    <property type="entry name" value="DHHA2 domain"/>
    <property type="match status" value="1"/>
</dbReference>
<feature type="domain" description="DHHA2" evidence="8">
    <location>
        <begin position="179"/>
        <end position="303"/>
    </location>
</feature>
<evidence type="ECO:0000313" key="9">
    <source>
        <dbReference type="EMBL" id="SKA61329.1"/>
    </source>
</evidence>
<evidence type="ECO:0000256" key="4">
    <source>
        <dbReference type="ARBA" id="ARBA00022801"/>
    </source>
</evidence>
<dbReference type="InterPro" id="IPR038763">
    <property type="entry name" value="DHH_sf"/>
</dbReference>
<dbReference type="Gene3D" id="3.90.1640.10">
    <property type="entry name" value="inorganic pyrophosphatase (n-terminal core)"/>
    <property type="match status" value="1"/>
</dbReference>
<evidence type="ECO:0000256" key="7">
    <source>
        <dbReference type="ARBA" id="ARBA00047820"/>
    </source>
</evidence>
<dbReference type="RefSeq" id="WP_078928573.1">
    <property type="nucleotide sequence ID" value="NZ_FUXX01000014.1"/>
</dbReference>
<dbReference type="STRING" id="83771.SAMN02910357_00830"/>
<dbReference type="GO" id="GO:0046872">
    <property type="term" value="F:metal ion binding"/>
    <property type="evidence" value="ECO:0007669"/>
    <property type="project" value="UniProtKB-KW"/>
</dbReference>
<dbReference type="FunFam" id="3.90.1640.10:FF:000001">
    <property type="entry name" value="Probable manganese-dependent inorganic pyrophosphatase"/>
    <property type="match status" value="1"/>
</dbReference>
<evidence type="ECO:0000256" key="5">
    <source>
        <dbReference type="ARBA" id="ARBA00023211"/>
    </source>
</evidence>